<protein>
    <submittedName>
        <fullName evidence="3">TnsD family Tn7-like transposition protein</fullName>
    </submittedName>
</protein>
<dbReference type="RefSeq" id="WP_305895190.1">
    <property type="nucleotide sequence ID" value="NZ_JAUZVZ010000044.1"/>
</dbReference>
<keyword evidence="4" id="KW-1185">Reference proteome</keyword>
<feature type="domain" description="TniQ" evidence="1">
    <location>
        <begin position="4"/>
        <end position="153"/>
    </location>
</feature>
<evidence type="ECO:0000259" key="1">
    <source>
        <dbReference type="Pfam" id="PF06527"/>
    </source>
</evidence>
<dbReference type="Proteomes" id="UP001231616">
    <property type="component" value="Unassembled WGS sequence"/>
</dbReference>
<dbReference type="Pfam" id="PF15978">
    <property type="entry name" value="TnsD"/>
    <property type="match status" value="1"/>
</dbReference>
<comment type="caution">
    <text evidence="3">The sequence shown here is derived from an EMBL/GenBank/DDBJ whole genome shotgun (WGS) entry which is preliminary data.</text>
</comment>
<dbReference type="Pfam" id="PF06527">
    <property type="entry name" value="TniQ"/>
    <property type="match status" value="1"/>
</dbReference>
<reference evidence="3 4" key="1">
    <citation type="submission" date="2023-08" db="EMBL/GenBank/DDBJ databases">
        <authorList>
            <person name="Joshi A."/>
            <person name="Thite S."/>
        </authorList>
    </citation>
    <scope>NUCLEOTIDE SEQUENCE [LARGE SCALE GENOMIC DNA]</scope>
    <source>
        <strain evidence="3 4">AC40</strain>
    </source>
</reference>
<evidence type="ECO:0000259" key="2">
    <source>
        <dbReference type="Pfam" id="PF15978"/>
    </source>
</evidence>
<proteinExistence type="predicted"/>
<organism evidence="3 4">
    <name type="scientific">Alkalimonas collagenimarina</name>
    <dbReference type="NCBI Taxonomy" id="400390"/>
    <lineage>
        <taxon>Bacteria</taxon>
        <taxon>Pseudomonadati</taxon>
        <taxon>Pseudomonadota</taxon>
        <taxon>Gammaproteobacteria</taxon>
        <taxon>Alkalimonas</taxon>
    </lineage>
</organism>
<dbReference type="InterPro" id="IPR009492">
    <property type="entry name" value="TniQ"/>
</dbReference>
<feature type="domain" description="Transposon Tn7 transposition protein TnsD C-terminal" evidence="2">
    <location>
        <begin position="201"/>
        <end position="515"/>
    </location>
</feature>
<evidence type="ECO:0000313" key="3">
    <source>
        <dbReference type="EMBL" id="MDP4537951.1"/>
    </source>
</evidence>
<evidence type="ECO:0000313" key="4">
    <source>
        <dbReference type="Proteomes" id="UP001231616"/>
    </source>
</evidence>
<dbReference type="InterPro" id="IPR032750">
    <property type="entry name" value="TnsD_C"/>
</dbReference>
<name>A0ABT9H3P5_9GAMM</name>
<accession>A0ABT9H3P5</accession>
<sequence>MTLIPAAMPDEALFSRFVRHLKQTGLCREQYLLNVFGRSRISIHPFLTIGVGIASQVGTESAGTIFSEQTLGRLFSYYMPYHANEIKLAVFGNNTAKALRVCRIVNFSLQGGMIAKYCPLCSNEDVENYGFSYWHITHQIPGLNCCAKHAIELLSVNLPDRPHIEGDFLPPVRELTSTCNTEEVAFSRFVYQKFKSIQHHDQPYQHNQLLKELKQVGYIHQSGRCRRQSLVRDIWELTNLFCYSGKKMFPRNPEDFGYVRSLVSGDSNQHPFKYLLIEYLLSSKLSNSDSQSAYVNVCQSTHVDNIKQNCIELLNQSLSLAEACRQSGKSRTYLKLLAIQEGIPINLSPKVLTKEIKDKIAYIAKLGFHRRVIAKSFNVSEGSIEQVISSVEGLVEHRKKCKSESKRRRYKTEILRALTSNPWASKEHIKQNHYAAFHWLYRHERKWLNQKLPLPQKPKQNPRVDWQKRDKEVHQDLQKILQITQESFSNYQLDKLLGGHGWLTRKLDKLPITKMLITSKLSKQLEVAK</sequence>
<gene>
    <name evidence="3" type="ORF">Q3O60_17355</name>
</gene>
<dbReference type="EMBL" id="JAUZVZ010000044">
    <property type="protein sequence ID" value="MDP4537951.1"/>
    <property type="molecule type" value="Genomic_DNA"/>
</dbReference>